<dbReference type="SUPFAM" id="SSF56112">
    <property type="entry name" value="Protein kinase-like (PK-like)"/>
    <property type="match status" value="1"/>
</dbReference>
<evidence type="ECO:0000313" key="2">
    <source>
        <dbReference type="EMBL" id="PSK43634.1"/>
    </source>
</evidence>
<evidence type="ECO:0000313" key="3">
    <source>
        <dbReference type="Proteomes" id="UP000243723"/>
    </source>
</evidence>
<name>A0A2P7Z5Z9_9PEZI</name>
<accession>A0A2P7Z5Z9</accession>
<evidence type="ECO:0000259" key="1">
    <source>
        <dbReference type="Pfam" id="PF01636"/>
    </source>
</evidence>
<dbReference type="AlphaFoldDB" id="A0A2P7Z5Z9"/>
<keyword evidence="3" id="KW-1185">Reference proteome</keyword>
<dbReference type="EMBL" id="NHZQ01000305">
    <property type="protein sequence ID" value="PSK43634.1"/>
    <property type="molecule type" value="Genomic_DNA"/>
</dbReference>
<reference evidence="2 3" key="1">
    <citation type="submission" date="2017-05" db="EMBL/GenBank/DDBJ databases">
        <title>Draft genome sequence of Elsinoe australis.</title>
        <authorList>
            <person name="Cheng Q."/>
        </authorList>
    </citation>
    <scope>NUCLEOTIDE SEQUENCE [LARGE SCALE GENOMIC DNA]</scope>
    <source>
        <strain evidence="2 3">NL1</strain>
    </source>
</reference>
<protein>
    <recommendedName>
        <fullName evidence="1">Aminoglycoside phosphotransferase domain-containing protein</fullName>
    </recommendedName>
</protein>
<comment type="caution">
    <text evidence="2">The sequence shown here is derived from an EMBL/GenBank/DDBJ whole genome shotgun (WGS) entry which is preliminary data.</text>
</comment>
<organism evidence="2 3">
    <name type="scientific">Elsinoe australis</name>
    <dbReference type="NCBI Taxonomy" id="40998"/>
    <lineage>
        <taxon>Eukaryota</taxon>
        <taxon>Fungi</taxon>
        <taxon>Dikarya</taxon>
        <taxon>Ascomycota</taxon>
        <taxon>Pezizomycotina</taxon>
        <taxon>Dothideomycetes</taxon>
        <taxon>Dothideomycetidae</taxon>
        <taxon>Myriangiales</taxon>
        <taxon>Elsinoaceae</taxon>
        <taxon>Elsinoe</taxon>
    </lineage>
</organism>
<feature type="domain" description="Aminoglycoside phosphotransferase" evidence="1">
    <location>
        <begin position="25"/>
        <end position="274"/>
    </location>
</feature>
<dbReference type="Gene3D" id="3.30.200.20">
    <property type="entry name" value="Phosphorylase Kinase, domain 1"/>
    <property type="match status" value="1"/>
</dbReference>
<dbReference type="InterPro" id="IPR011009">
    <property type="entry name" value="Kinase-like_dom_sf"/>
</dbReference>
<dbReference type="Gene3D" id="3.90.1200.10">
    <property type="match status" value="1"/>
</dbReference>
<dbReference type="OrthoDB" id="25129at2759"/>
<dbReference type="Pfam" id="PF01636">
    <property type="entry name" value="APH"/>
    <property type="match status" value="1"/>
</dbReference>
<dbReference type="InterPro" id="IPR002575">
    <property type="entry name" value="Aminoglycoside_PTrfase"/>
</dbReference>
<sequence>MDLTTEESAALYLTAELEKSCVRATRLTEGYGSFVYRAELEDDSTVIVKHVQAYAATSRQFVLDPERLTYEHHFLTLIPPHLPTSFGPFALRPPTALSFSPESHTLLLTDHGASPSLKSFLSSPPPTLTPALATQIGTNLALFLATVHSLATTCPEILTHFAPNTGGRLVSAKVYFHNLVSRAANFGFDASDPGNAWLAELAEREADIVLGRDPAFKNKEVLTVGDFWPGNVLVSTVQGEDGGERQELVALDFELAKPGLAEFDVGQMAAELWMVSYFTRTGEGEEGDLAGVVLRAFMRRYEEVGGGRVDWNRVAIRVGAHLVVISPLGWEARVGRRRVGDAVQRGLELCGKGFREEVDVVEGCIPGSC</sequence>
<dbReference type="Proteomes" id="UP000243723">
    <property type="component" value="Unassembled WGS sequence"/>
</dbReference>
<dbReference type="STRING" id="40998.A0A2P7Z5Z9"/>
<proteinExistence type="predicted"/>
<gene>
    <name evidence="2" type="ORF">B9Z65_7148</name>
</gene>